<evidence type="ECO:0000313" key="5">
    <source>
        <dbReference type="Proteomes" id="UP000501179"/>
    </source>
</evidence>
<gene>
    <name evidence="4" type="ORF">HA039_03460</name>
</gene>
<dbReference type="RefSeq" id="WP_167023569.1">
    <property type="nucleotide sequence ID" value="NZ_CP050177.1"/>
</dbReference>
<proteinExistence type="predicted"/>
<dbReference type="Proteomes" id="UP000501179">
    <property type="component" value="Chromosome"/>
</dbReference>
<dbReference type="PANTHER" id="PTHR33741:SF5">
    <property type="entry name" value="TRANSMEMBRANE PROTEIN DDB_G0269096-RELATED"/>
    <property type="match status" value="1"/>
</dbReference>
<dbReference type="AlphaFoldDB" id="A0A6G9GU60"/>
<keyword evidence="5" id="KW-1185">Reference proteome</keyword>
<keyword evidence="2" id="KW-0812">Transmembrane</keyword>
<dbReference type="KEGG" id="slia:HA039_03460"/>
<feature type="compositionally biased region" description="Polar residues" evidence="1">
    <location>
        <begin position="1"/>
        <end position="11"/>
    </location>
</feature>
<evidence type="ECO:0000313" key="4">
    <source>
        <dbReference type="EMBL" id="QIQ01477.1"/>
    </source>
</evidence>
<feature type="domain" description="HPP transmembrane region" evidence="3">
    <location>
        <begin position="31"/>
        <end position="179"/>
    </location>
</feature>
<dbReference type="PANTHER" id="PTHR33741">
    <property type="entry name" value="TRANSMEMBRANE PROTEIN DDB_G0269096-RELATED"/>
    <property type="match status" value="1"/>
</dbReference>
<evidence type="ECO:0000259" key="3">
    <source>
        <dbReference type="Pfam" id="PF04982"/>
    </source>
</evidence>
<feature type="region of interest" description="Disordered" evidence="1">
    <location>
        <begin position="1"/>
        <end position="25"/>
    </location>
</feature>
<organism evidence="4 5">
    <name type="scientific">Streptomyces liangshanensis</name>
    <dbReference type="NCBI Taxonomy" id="2717324"/>
    <lineage>
        <taxon>Bacteria</taxon>
        <taxon>Bacillati</taxon>
        <taxon>Actinomycetota</taxon>
        <taxon>Actinomycetes</taxon>
        <taxon>Kitasatosporales</taxon>
        <taxon>Streptomycetaceae</taxon>
        <taxon>Streptomyces</taxon>
    </lineage>
</organism>
<protein>
    <submittedName>
        <fullName evidence="4">HPP family protein</fullName>
    </submittedName>
</protein>
<dbReference type="Pfam" id="PF04982">
    <property type="entry name" value="TM_HPP"/>
    <property type="match status" value="1"/>
</dbReference>
<dbReference type="InterPro" id="IPR058581">
    <property type="entry name" value="TM_HPP"/>
</dbReference>
<feature type="transmembrane region" description="Helical" evidence="2">
    <location>
        <begin position="37"/>
        <end position="58"/>
    </location>
</feature>
<keyword evidence="2" id="KW-0472">Membrane</keyword>
<evidence type="ECO:0000256" key="2">
    <source>
        <dbReference type="SAM" id="Phobius"/>
    </source>
</evidence>
<keyword evidence="2" id="KW-1133">Transmembrane helix</keyword>
<feature type="transmembrane region" description="Helical" evidence="2">
    <location>
        <begin position="112"/>
        <end position="131"/>
    </location>
</feature>
<sequence length="183" mass="19262">MAHSPSGTQENEAADDPAPEPEPRWWRVAEPRPSRRTAASAAVTTWVALTVLVAVGTALRQPVLIPPLAASTAIITATPAAPLAQPRHVLGAHMLACLVCFGVLGLGWHGPWAAAVACGVAIGLALVLKMAHPPAMATVITIMLTEPRASHFVPLLAVGASLLVLVQMVSSRVQREVYPTTWW</sequence>
<name>A0A6G9GU60_9ACTN</name>
<dbReference type="EMBL" id="CP050177">
    <property type="protein sequence ID" value="QIQ01477.1"/>
    <property type="molecule type" value="Genomic_DNA"/>
</dbReference>
<feature type="transmembrane region" description="Helical" evidence="2">
    <location>
        <begin position="152"/>
        <end position="170"/>
    </location>
</feature>
<dbReference type="InterPro" id="IPR007065">
    <property type="entry name" value="HPP"/>
</dbReference>
<accession>A0A6G9GU60</accession>
<reference evidence="4 5" key="1">
    <citation type="submission" date="2020-03" db="EMBL/GenBank/DDBJ databases">
        <title>A novel species.</title>
        <authorList>
            <person name="Gao J."/>
        </authorList>
    </citation>
    <scope>NUCLEOTIDE SEQUENCE [LARGE SCALE GENOMIC DNA]</scope>
    <source>
        <strain evidence="4 5">QMT-12</strain>
    </source>
</reference>
<evidence type="ECO:0000256" key="1">
    <source>
        <dbReference type="SAM" id="MobiDB-lite"/>
    </source>
</evidence>